<reference evidence="1" key="1">
    <citation type="journal article" date="2015" name="Nature">
        <title>Complex archaea that bridge the gap between prokaryotes and eukaryotes.</title>
        <authorList>
            <person name="Spang A."/>
            <person name="Saw J.H."/>
            <person name="Jorgensen S.L."/>
            <person name="Zaremba-Niedzwiedzka K."/>
            <person name="Martijn J."/>
            <person name="Lind A.E."/>
            <person name="van Eijk R."/>
            <person name="Schleper C."/>
            <person name="Guy L."/>
            <person name="Ettema T.J."/>
        </authorList>
    </citation>
    <scope>NUCLEOTIDE SEQUENCE</scope>
</reference>
<sequence length="86" mass="10223">MGRKKLIKKRTWKQFQKAGLLWWVNRGLHLFGWAIVFEFKNDEVVEVYPARTRFRGFTTEDEGEGFEKLSKYLAKNADLLLEEALE</sequence>
<name>A0A0F9RS59_9ZZZZ</name>
<protein>
    <submittedName>
        <fullName evidence="1">Uncharacterized protein</fullName>
    </submittedName>
</protein>
<proteinExistence type="predicted"/>
<evidence type="ECO:0000313" key="1">
    <source>
        <dbReference type="EMBL" id="KKN27801.1"/>
    </source>
</evidence>
<accession>A0A0F9RS59</accession>
<comment type="caution">
    <text evidence="1">The sequence shown here is derived from an EMBL/GenBank/DDBJ whole genome shotgun (WGS) entry which is preliminary data.</text>
</comment>
<dbReference type="EMBL" id="LAZR01002612">
    <property type="protein sequence ID" value="KKN27801.1"/>
    <property type="molecule type" value="Genomic_DNA"/>
</dbReference>
<gene>
    <name evidence="1" type="ORF">LCGC14_0860640</name>
</gene>
<dbReference type="AlphaFoldDB" id="A0A0F9RS59"/>
<organism evidence="1">
    <name type="scientific">marine sediment metagenome</name>
    <dbReference type="NCBI Taxonomy" id="412755"/>
    <lineage>
        <taxon>unclassified sequences</taxon>
        <taxon>metagenomes</taxon>
        <taxon>ecological metagenomes</taxon>
    </lineage>
</organism>